<evidence type="ECO:0000259" key="2">
    <source>
        <dbReference type="PROSITE" id="PS50943"/>
    </source>
</evidence>
<gene>
    <name evidence="3" type="ORF">A8709_03625</name>
</gene>
<dbReference type="InterPro" id="IPR029063">
    <property type="entry name" value="SAM-dependent_MTases_sf"/>
</dbReference>
<dbReference type="SUPFAM" id="SSF47413">
    <property type="entry name" value="lambda repressor-like DNA-binding domains"/>
    <property type="match status" value="1"/>
</dbReference>
<comment type="caution">
    <text evidence="3">The sequence shown here is derived from an EMBL/GenBank/DDBJ whole genome shotgun (WGS) entry which is preliminary data.</text>
</comment>
<dbReference type="STRING" id="512399.A8709_03625"/>
<dbReference type="AlphaFoldDB" id="A0A1C0ZYY7"/>
<dbReference type="PANTHER" id="PTHR46558">
    <property type="entry name" value="TRACRIPTIONAL REGULATORY PROTEIN-RELATED-RELATED"/>
    <property type="match status" value="1"/>
</dbReference>
<dbReference type="EMBL" id="LYPC01000023">
    <property type="protein sequence ID" value="OCT13352.1"/>
    <property type="molecule type" value="Genomic_DNA"/>
</dbReference>
<keyword evidence="4" id="KW-1185">Reference proteome</keyword>
<feature type="domain" description="HTH cro/C1-type" evidence="2">
    <location>
        <begin position="9"/>
        <end position="63"/>
    </location>
</feature>
<evidence type="ECO:0000256" key="1">
    <source>
        <dbReference type="ARBA" id="ARBA00023125"/>
    </source>
</evidence>
<name>A0A1C0ZYY7_9BACL</name>
<evidence type="ECO:0000313" key="4">
    <source>
        <dbReference type="Proteomes" id="UP000093309"/>
    </source>
</evidence>
<dbReference type="CDD" id="cd00093">
    <property type="entry name" value="HTH_XRE"/>
    <property type="match status" value="1"/>
</dbReference>
<dbReference type="SMART" id="SM00530">
    <property type="entry name" value="HTH_XRE"/>
    <property type="match status" value="1"/>
</dbReference>
<dbReference type="SUPFAM" id="SSF53335">
    <property type="entry name" value="S-adenosyl-L-methionine-dependent methyltransferases"/>
    <property type="match status" value="1"/>
</dbReference>
<dbReference type="InterPro" id="IPR015985">
    <property type="entry name" value="TehB-like_dom"/>
</dbReference>
<dbReference type="InterPro" id="IPR010982">
    <property type="entry name" value="Lambda_DNA-bd_dom_sf"/>
</dbReference>
<dbReference type="GO" id="GO:0003677">
    <property type="term" value="F:DNA binding"/>
    <property type="evidence" value="ECO:0007669"/>
    <property type="project" value="UniProtKB-KW"/>
</dbReference>
<dbReference type="Gene3D" id="1.10.260.40">
    <property type="entry name" value="lambda repressor-like DNA-binding domains"/>
    <property type="match status" value="1"/>
</dbReference>
<organism evidence="3 4">
    <name type="scientific">Paenibacillus pectinilyticus</name>
    <dbReference type="NCBI Taxonomy" id="512399"/>
    <lineage>
        <taxon>Bacteria</taxon>
        <taxon>Bacillati</taxon>
        <taxon>Bacillota</taxon>
        <taxon>Bacilli</taxon>
        <taxon>Bacillales</taxon>
        <taxon>Paenibacillaceae</taxon>
        <taxon>Paenibacillus</taxon>
    </lineage>
</organism>
<evidence type="ECO:0000313" key="3">
    <source>
        <dbReference type="EMBL" id="OCT13352.1"/>
    </source>
</evidence>
<dbReference type="Proteomes" id="UP000093309">
    <property type="component" value="Unassembled WGS sequence"/>
</dbReference>
<protein>
    <submittedName>
        <fullName evidence="3">XRE family transcriptional regulator</fullName>
    </submittedName>
</protein>
<dbReference type="InterPro" id="IPR001387">
    <property type="entry name" value="Cro/C1-type_HTH"/>
</dbReference>
<accession>A0A1C0ZYY7</accession>
<dbReference type="Gene3D" id="3.40.50.150">
    <property type="entry name" value="Vaccinia Virus protein VP39"/>
    <property type="match status" value="1"/>
</dbReference>
<proteinExistence type="predicted"/>
<dbReference type="PROSITE" id="PS50943">
    <property type="entry name" value="HTH_CROC1"/>
    <property type="match status" value="1"/>
</dbReference>
<dbReference type="Pfam" id="PF03848">
    <property type="entry name" value="TehB"/>
    <property type="match status" value="1"/>
</dbReference>
<dbReference type="PANTHER" id="PTHR46558:SF11">
    <property type="entry name" value="HTH-TYPE TRANSCRIPTIONAL REGULATOR XRE"/>
    <property type="match status" value="1"/>
</dbReference>
<sequence>MKEYLARNISRYRKERGLTQEELALKLGISFQAVSKWENAQTMPEILLLPELSKTLMVSIDKLIGYVSKDEPISIYEEVYKIEGYYWGNEPNAACYQLLQLMPPKQHLKLLDIGCGEGKDAVFFARNGYDVTAFDISDAGIEKTKRLADKIDVHVNVFKADILDFRLDSNFDIIYSSGVLNYIKPEYRNELFNNYKQFTNSNGLHCLNVFVNKPFIGPPPEKESNSYKWQSGELLAHYHDWLIKDTSEIVFDCNSSGIPHKHAMTTVTAQKITSLAK</sequence>
<dbReference type="RefSeq" id="WP_065854225.1">
    <property type="nucleotide sequence ID" value="NZ_LYPC01000023.1"/>
</dbReference>
<dbReference type="CDD" id="cd02440">
    <property type="entry name" value="AdoMet_MTases"/>
    <property type="match status" value="1"/>
</dbReference>
<keyword evidence="1" id="KW-0238">DNA-binding</keyword>
<dbReference type="OrthoDB" id="9804312at2"/>
<dbReference type="Pfam" id="PF01381">
    <property type="entry name" value="HTH_3"/>
    <property type="match status" value="1"/>
</dbReference>
<reference evidence="4" key="1">
    <citation type="submission" date="2016-05" db="EMBL/GenBank/DDBJ databases">
        <title>Paenibacillus oryzae. sp. nov., isolated from the rice root.</title>
        <authorList>
            <person name="Zhang J."/>
            <person name="Zhang X."/>
        </authorList>
    </citation>
    <scope>NUCLEOTIDE SEQUENCE [LARGE SCALE GENOMIC DNA]</scope>
    <source>
        <strain evidence="4">KCTC13222</strain>
    </source>
</reference>